<organism evidence="2 3">
    <name type="scientific">Flavobacterium xylosi</name>
    <dbReference type="NCBI Taxonomy" id="3230415"/>
    <lineage>
        <taxon>Bacteria</taxon>
        <taxon>Pseudomonadati</taxon>
        <taxon>Bacteroidota</taxon>
        <taxon>Flavobacteriia</taxon>
        <taxon>Flavobacteriales</taxon>
        <taxon>Flavobacteriaceae</taxon>
        <taxon>Flavobacterium</taxon>
    </lineage>
</organism>
<reference evidence="2 3" key="1">
    <citation type="submission" date="2024-06" db="EMBL/GenBank/DDBJ databases">
        <title>Flavobacterium spp. isolated from glacier.</title>
        <authorList>
            <person name="Han D."/>
        </authorList>
    </citation>
    <scope>NUCLEOTIDE SEQUENCE [LARGE SCALE GENOMIC DNA]</scope>
    <source>
        <strain evidence="2 3">LS2P90</strain>
    </source>
</reference>
<evidence type="ECO:0000256" key="1">
    <source>
        <dbReference type="SAM" id="Phobius"/>
    </source>
</evidence>
<name>A0ABW6HZW9_9FLAO</name>
<evidence type="ECO:0000313" key="3">
    <source>
        <dbReference type="Proteomes" id="UP001600109"/>
    </source>
</evidence>
<feature type="transmembrane region" description="Helical" evidence="1">
    <location>
        <begin position="12"/>
        <end position="34"/>
    </location>
</feature>
<gene>
    <name evidence="2" type="ORF">ACFX5E_16045</name>
</gene>
<protein>
    <submittedName>
        <fullName evidence="2">Uncharacterized protein</fullName>
    </submittedName>
</protein>
<dbReference type="RefSeq" id="WP_379856180.1">
    <property type="nucleotide sequence ID" value="NZ_JBHZPZ010000030.1"/>
</dbReference>
<keyword evidence="3" id="KW-1185">Reference proteome</keyword>
<evidence type="ECO:0000313" key="2">
    <source>
        <dbReference type="EMBL" id="MFE3869574.1"/>
    </source>
</evidence>
<sequence length="73" mass="8266">HLRMYFAPIEFGHFVLFINCYISKIHFHIILTYVKDMSPDRSGKPGVSMAYILYSGKATNGSSCSYLKMLPTG</sequence>
<keyword evidence="1" id="KW-0472">Membrane</keyword>
<feature type="non-terminal residue" evidence="2">
    <location>
        <position position="1"/>
    </location>
</feature>
<dbReference type="EMBL" id="JBHZPZ010000030">
    <property type="protein sequence ID" value="MFE3869574.1"/>
    <property type="molecule type" value="Genomic_DNA"/>
</dbReference>
<keyword evidence="1" id="KW-0812">Transmembrane</keyword>
<proteinExistence type="predicted"/>
<dbReference type="Proteomes" id="UP001600109">
    <property type="component" value="Unassembled WGS sequence"/>
</dbReference>
<comment type="caution">
    <text evidence="2">The sequence shown here is derived from an EMBL/GenBank/DDBJ whole genome shotgun (WGS) entry which is preliminary data.</text>
</comment>
<accession>A0ABW6HZW9</accession>
<keyword evidence="1" id="KW-1133">Transmembrane helix</keyword>